<accession>A0A4S5CKC5</accession>
<proteinExistence type="predicted"/>
<keyword evidence="1" id="KW-0472">Membrane</keyword>
<dbReference type="AlphaFoldDB" id="A0A4S5CKC5"/>
<evidence type="ECO:0000313" key="3">
    <source>
        <dbReference type="Proteomes" id="UP000309618"/>
    </source>
</evidence>
<gene>
    <name evidence="2" type="ORF">E8Q35_12895</name>
</gene>
<feature type="transmembrane region" description="Helical" evidence="1">
    <location>
        <begin position="153"/>
        <end position="174"/>
    </location>
</feature>
<dbReference type="Proteomes" id="UP000309618">
    <property type="component" value="Unassembled WGS sequence"/>
</dbReference>
<keyword evidence="1" id="KW-0812">Transmembrane</keyword>
<dbReference type="EMBL" id="SSUX01000008">
    <property type="protein sequence ID" value="THJ45073.1"/>
    <property type="molecule type" value="Genomic_DNA"/>
</dbReference>
<comment type="caution">
    <text evidence="2">The sequence shown here is derived from an EMBL/GenBank/DDBJ whole genome shotgun (WGS) entry which is preliminary data.</text>
</comment>
<evidence type="ECO:0000313" key="2">
    <source>
        <dbReference type="EMBL" id="THJ45073.1"/>
    </source>
</evidence>
<evidence type="ECO:0000256" key="1">
    <source>
        <dbReference type="SAM" id="Phobius"/>
    </source>
</evidence>
<name>A0A4S5CKC5_AERVE</name>
<reference evidence="2 3" key="1">
    <citation type="submission" date="2019-04" db="EMBL/GenBank/DDBJ databases">
        <title>Comparative genomics of Aeromonas veronii strains pathogenic to fish.</title>
        <authorList>
            <person name="Cascarano M.C."/>
            <person name="Smyrli M."/>
            <person name="Katharios P."/>
        </authorList>
    </citation>
    <scope>NUCLEOTIDE SEQUENCE [LARGE SCALE GENOMIC DNA]</scope>
    <source>
        <strain evidence="2 3">XU1</strain>
    </source>
</reference>
<protein>
    <submittedName>
        <fullName evidence="2">Uncharacterized protein</fullName>
    </submittedName>
</protein>
<sequence length="176" mass="19036">MDIDRDILPLVMSLRRAGFKTLASCHGHAVGSHTPYVYFQCSIAAAQDLDMAVAQCSGLHRRWEVTGHFGEAGLTWLLRSPDWESALQGSRSGILSPLFTPNGRQELADDLYQLAQLVAGDLSVTSLPPITTMQHFWAVAIDALRAMWWSFRFGLGCLVGIGLSIVYGAIAGGMGG</sequence>
<organism evidence="2 3">
    <name type="scientific">Aeromonas veronii</name>
    <dbReference type="NCBI Taxonomy" id="654"/>
    <lineage>
        <taxon>Bacteria</taxon>
        <taxon>Pseudomonadati</taxon>
        <taxon>Pseudomonadota</taxon>
        <taxon>Gammaproteobacteria</taxon>
        <taxon>Aeromonadales</taxon>
        <taxon>Aeromonadaceae</taxon>
        <taxon>Aeromonas</taxon>
    </lineage>
</organism>
<keyword evidence="1" id="KW-1133">Transmembrane helix</keyword>